<feature type="compositionally biased region" description="Gly residues" evidence="1">
    <location>
        <begin position="177"/>
        <end position="186"/>
    </location>
</feature>
<keyword evidence="2" id="KW-0732">Signal</keyword>
<protein>
    <submittedName>
        <fullName evidence="4">Putative membrane protein YgcG</fullName>
    </submittedName>
</protein>
<name>A0A7W6THP9_9HYPH</name>
<reference evidence="6 7" key="1">
    <citation type="submission" date="2020-08" db="EMBL/GenBank/DDBJ databases">
        <title>Genomic Encyclopedia of Type Strains, Phase IV (KMG-V): Genome sequencing to study the core and pangenomes of soil and plant-associated prokaryotes.</title>
        <authorList>
            <person name="Whitman W."/>
        </authorList>
    </citation>
    <scope>NUCLEOTIDE SEQUENCE [LARGE SCALE GENOMIC DNA]</scope>
    <source>
        <strain evidence="4 7">SEMIA 444</strain>
        <strain evidence="3 6">SEMIA 448</strain>
        <strain evidence="5 8">SEMIA 452</strain>
    </source>
</reference>
<evidence type="ECO:0000313" key="7">
    <source>
        <dbReference type="Proteomes" id="UP000524535"/>
    </source>
</evidence>
<proteinExistence type="predicted"/>
<organism evidence="4 7">
    <name type="scientific">Aliirhizobium cellulosilyticum</name>
    <dbReference type="NCBI Taxonomy" id="393664"/>
    <lineage>
        <taxon>Bacteria</taxon>
        <taxon>Pseudomonadati</taxon>
        <taxon>Pseudomonadota</taxon>
        <taxon>Alphaproteobacteria</taxon>
        <taxon>Hyphomicrobiales</taxon>
        <taxon>Rhizobiaceae</taxon>
        <taxon>Aliirhizobium</taxon>
    </lineage>
</organism>
<evidence type="ECO:0000313" key="4">
    <source>
        <dbReference type="EMBL" id="MBB4413641.1"/>
    </source>
</evidence>
<evidence type="ECO:0000313" key="6">
    <source>
        <dbReference type="Proteomes" id="UP000520770"/>
    </source>
</evidence>
<feature type="region of interest" description="Disordered" evidence="1">
    <location>
        <begin position="177"/>
        <end position="196"/>
    </location>
</feature>
<feature type="signal peptide" evidence="2">
    <location>
        <begin position="1"/>
        <end position="30"/>
    </location>
</feature>
<dbReference type="AlphaFoldDB" id="A0A7W6THP9"/>
<evidence type="ECO:0000313" key="5">
    <source>
        <dbReference type="EMBL" id="MBB4448275.1"/>
    </source>
</evidence>
<evidence type="ECO:0000256" key="1">
    <source>
        <dbReference type="SAM" id="MobiDB-lite"/>
    </source>
</evidence>
<keyword evidence="7" id="KW-1185">Reference proteome</keyword>
<dbReference type="Proteomes" id="UP000576087">
    <property type="component" value="Unassembled WGS sequence"/>
</dbReference>
<comment type="caution">
    <text evidence="4">The sequence shown here is derived from an EMBL/GenBank/DDBJ whole genome shotgun (WGS) entry which is preliminary data.</text>
</comment>
<accession>A0A7W6THP9</accession>
<evidence type="ECO:0000256" key="2">
    <source>
        <dbReference type="SAM" id="SignalP"/>
    </source>
</evidence>
<evidence type="ECO:0000313" key="3">
    <source>
        <dbReference type="EMBL" id="MBB4350327.1"/>
    </source>
</evidence>
<feature type="chain" id="PRO_5036214253" evidence="2">
    <location>
        <begin position="31"/>
        <end position="217"/>
    </location>
</feature>
<dbReference type="EMBL" id="JACIGW010000005">
    <property type="protein sequence ID" value="MBB4350327.1"/>
    <property type="molecule type" value="Genomic_DNA"/>
</dbReference>
<dbReference type="Proteomes" id="UP000524535">
    <property type="component" value="Unassembled WGS sequence"/>
</dbReference>
<dbReference type="RefSeq" id="WP_183826992.1">
    <property type="nucleotide sequence ID" value="NZ_JACIGW010000005.1"/>
</dbReference>
<dbReference type="EMBL" id="JACIGY010000006">
    <property type="protein sequence ID" value="MBB4413641.1"/>
    <property type="molecule type" value="Genomic_DNA"/>
</dbReference>
<dbReference type="EMBL" id="JACIHM010000006">
    <property type="protein sequence ID" value="MBB4448275.1"/>
    <property type="molecule type" value="Genomic_DNA"/>
</dbReference>
<sequence length="217" mass="20746">MRARYINNITKVAAAGAIISVVFGVAGASAQTSAPAAGCFVEPAKLPNADIQAFLDAPDALLTQFPSGGLTLSSQVRSLAGSSADALAPLLALAKQASPSQAAAIGAGLARVARSCVAADPEYVAQIQAAIADVEVAGLETAFTSGLNETQTAALGGGAGGGAAAAGGASAIGGGGASDGGAGTSGDGSTSTPTTVQTFSLRNVTYNGEISCSTPNC</sequence>
<evidence type="ECO:0000313" key="8">
    <source>
        <dbReference type="Proteomes" id="UP000576087"/>
    </source>
</evidence>
<dbReference type="Proteomes" id="UP000520770">
    <property type="component" value="Unassembled WGS sequence"/>
</dbReference>
<gene>
    <name evidence="4" type="ORF">GGE31_004169</name>
    <name evidence="3" type="ORF">GGE33_004092</name>
    <name evidence="5" type="ORF">GGE35_004112</name>
</gene>